<dbReference type="InterPro" id="IPR004481">
    <property type="entry name" value="K/Na/Ca-exchanger"/>
</dbReference>
<comment type="subcellular location">
    <subcellularLocation>
        <location evidence="1">Membrane</location>
        <topology evidence="1">Multi-pass membrane protein</topology>
    </subcellularLocation>
</comment>
<name>A0ABS3CD71_9BACT</name>
<evidence type="ECO:0000256" key="4">
    <source>
        <dbReference type="ARBA" id="ARBA00023136"/>
    </source>
</evidence>
<feature type="transmembrane region" description="Helical" evidence="5">
    <location>
        <begin position="79"/>
        <end position="96"/>
    </location>
</feature>
<evidence type="ECO:0000256" key="5">
    <source>
        <dbReference type="SAM" id="Phobius"/>
    </source>
</evidence>
<evidence type="ECO:0000313" key="7">
    <source>
        <dbReference type="EMBL" id="MBN7815013.1"/>
    </source>
</evidence>
<dbReference type="InterPro" id="IPR044880">
    <property type="entry name" value="NCX_ion-bd_dom_sf"/>
</dbReference>
<dbReference type="RefSeq" id="WP_206585650.1">
    <property type="nucleotide sequence ID" value="NZ_JAFKCU010000001.1"/>
</dbReference>
<dbReference type="EMBL" id="JAFKCU010000001">
    <property type="protein sequence ID" value="MBN7815013.1"/>
    <property type="molecule type" value="Genomic_DNA"/>
</dbReference>
<gene>
    <name evidence="7" type="ORF">J0A69_06210</name>
</gene>
<feature type="transmembrane region" description="Helical" evidence="5">
    <location>
        <begin position="299"/>
        <end position="315"/>
    </location>
</feature>
<reference evidence="7 8" key="1">
    <citation type="submission" date="2021-03" db="EMBL/GenBank/DDBJ databases">
        <title>novel species isolated from a fishpond in China.</title>
        <authorList>
            <person name="Lu H."/>
            <person name="Cai Z."/>
        </authorList>
    </citation>
    <scope>NUCLEOTIDE SEQUENCE [LARGE SCALE GENOMIC DNA]</scope>
    <source>
        <strain evidence="7 8">YJ13C</strain>
    </source>
</reference>
<feature type="transmembrane region" description="Helical" evidence="5">
    <location>
        <begin position="237"/>
        <end position="259"/>
    </location>
</feature>
<dbReference type="PANTHER" id="PTHR10846">
    <property type="entry name" value="SODIUM/POTASSIUM/CALCIUM EXCHANGER"/>
    <property type="match status" value="1"/>
</dbReference>
<evidence type="ECO:0000313" key="8">
    <source>
        <dbReference type="Proteomes" id="UP000664480"/>
    </source>
</evidence>
<proteinExistence type="predicted"/>
<dbReference type="Proteomes" id="UP000664480">
    <property type="component" value="Unassembled WGS sequence"/>
</dbReference>
<feature type="transmembrane region" description="Helical" evidence="5">
    <location>
        <begin position="108"/>
        <end position="126"/>
    </location>
</feature>
<dbReference type="Pfam" id="PF01699">
    <property type="entry name" value="Na_Ca_ex"/>
    <property type="match status" value="2"/>
</dbReference>
<feature type="transmembrane region" description="Helical" evidence="5">
    <location>
        <begin position="132"/>
        <end position="150"/>
    </location>
</feature>
<feature type="transmembrane region" description="Helical" evidence="5">
    <location>
        <begin position="170"/>
        <end position="187"/>
    </location>
</feature>
<dbReference type="InterPro" id="IPR004837">
    <property type="entry name" value="NaCa_Exmemb"/>
</dbReference>
<keyword evidence="4 5" id="KW-0472">Membrane</keyword>
<feature type="domain" description="Sodium/calcium exchanger membrane region" evidence="6">
    <location>
        <begin position="4"/>
        <end position="150"/>
    </location>
</feature>
<keyword evidence="8" id="KW-1185">Reference proteome</keyword>
<sequence>MILSFSLLIIGLLLLVKGADWLVDGASVLAKKYNVSDLAIGLTIVAFGTSAPELVVNSVAASGGYPDIVFGNIIGSNNFNLFIILGIAGIITPLSVQSSSVWKEIPFSFLAAIILLLMVNNFFMGNTPNLDIIEGFGLLICFGAFLYYVFTQLKSEPKTEEIEAKSYTALKIWALILGGLAGLVLGGKLVVDNAVGIAESLGVSEKIIGLTIVAAGTSLPELATSVVASLKKNNDIAIGNIIGSNIFNIFLILGVSAIIKPLDFQLSFNTDLYILMGGTIFLFLAMFTGKRKSLDRWEAAILLVTYLVYTTYLVLKELGLTELNTG</sequence>
<evidence type="ECO:0000256" key="1">
    <source>
        <dbReference type="ARBA" id="ARBA00004141"/>
    </source>
</evidence>
<comment type="caution">
    <text evidence="7">The sequence shown here is derived from an EMBL/GenBank/DDBJ whole genome shotgun (WGS) entry which is preliminary data.</text>
</comment>
<evidence type="ECO:0000259" key="6">
    <source>
        <dbReference type="Pfam" id="PF01699"/>
    </source>
</evidence>
<keyword evidence="2 5" id="KW-0812">Transmembrane</keyword>
<dbReference type="Gene3D" id="1.20.1420.30">
    <property type="entry name" value="NCX, central ion-binding region"/>
    <property type="match status" value="2"/>
</dbReference>
<organism evidence="7 8">
    <name type="scientific">Algoriphagus pacificus</name>
    <dbReference type="NCBI Taxonomy" id="2811234"/>
    <lineage>
        <taxon>Bacteria</taxon>
        <taxon>Pseudomonadati</taxon>
        <taxon>Bacteroidota</taxon>
        <taxon>Cytophagia</taxon>
        <taxon>Cytophagales</taxon>
        <taxon>Cyclobacteriaceae</taxon>
        <taxon>Algoriphagus</taxon>
    </lineage>
</organism>
<evidence type="ECO:0000256" key="2">
    <source>
        <dbReference type="ARBA" id="ARBA00022692"/>
    </source>
</evidence>
<evidence type="ECO:0000256" key="3">
    <source>
        <dbReference type="ARBA" id="ARBA00022989"/>
    </source>
</evidence>
<dbReference type="NCBIfam" id="TIGR00367">
    <property type="entry name" value="calcium/sodium antiporter"/>
    <property type="match status" value="1"/>
</dbReference>
<keyword evidence="3 5" id="KW-1133">Transmembrane helix</keyword>
<dbReference type="PANTHER" id="PTHR10846:SF8">
    <property type="entry name" value="INNER MEMBRANE PROTEIN YRBG"/>
    <property type="match status" value="1"/>
</dbReference>
<accession>A0ABS3CD71</accession>
<protein>
    <submittedName>
        <fullName evidence="7">Calcium/sodium antiporter</fullName>
    </submittedName>
</protein>
<feature type="domain" description="Sodium/calcium exchanger membrane region" evidence="6">
    <location>
        <begin position="172"/>
        <end position="314"/>
    </location>
</feature>
<feature type="transmembrane region" description="Helical" evidence="5">
    <location>
        <begin position="271"/>
        <end position="287"/>
    </location>
</feature>